<dbReference type="PANTHER" id="PTHR21600">
    <property type="entry name" value="MITOCHONDRIAL RNA PSEUDOURIDINE SYNTHASE"/>
    <property type="match status" value="1"/>
</dbReference>
<comment type="caution">
    <text evidence="2">The sequence shown here is derived from an EMBL/GenBank/DDBJ whole genome shotgun (WGS) entry which is preliminary data.</text>
</comment>
<evidence type="ECO:0000313" key="2">
    <source>
        <dbReference type="EMBL" id="MDF4025839.1"/>
    </source>
</evidence>
<dbReference type="SUPFAM" id="SSF55120">
    <property type="entry name" value="Pseudouridine synthase"/>
    <property type="match status" value="1"/>
</dbReference>
<dbReference type="InterPro" id="IPR006145">
    <property type="entry name" value="PsdUridine_synth_RsuA/RluA"/>
</dbReference>
<dbReference type="InterPro" id="IPR050188">
    <property type="entry name" value="RluA_PseudoU_synthase"/>
</dbReference>
<accession>A0ABT6BCQ8</accession>
<dbReference type="EMBL" id="JARJJS010000003">
    <property type="protein sequence ID" value="MDF4025839.1"/>
    <property type="molecule type" value="Genomic_DNA"/>
</dbReference>
<reference evidence="2 3" key="1">
    <citation type="journal article" date="2024" name="Curr. Microbiol.">
        <title>Luteibacter sahnii sp. nov., A Novel Yellow-Colored Xanthomonadin Pigment Producing Probiotic Bacterium from Healthy Rice Seed Microbiome.</title>
        <authorList>
            <person name="Jaiswal G."/>
            <person name="Rana R."/>
            <person name="Nayak P.K."/>
            <person name="Chouhan R."/>
            <person name="Gandhi S.G."/>
            <person name="Patel H.K."/>
            <person name="Patil P.B."/>
        </authorList>
    </citation>
    <scope>NUCLEOTIDE SEQUENCE [LARGE SCALE GENOMIC DNA]</scope>
    <source>
        <strain evidence="2 3">PPL201</strain>
    </source>
</reference>
<gene>
    <name evidence="2" type="ORF">P3W24_12755</name>
</gene>
<dbReference type="PANTHER" id="PTHR21600:SF84">
    <property type="entry name" value="PSEUDOURIDINE SYNTHASE RSUA_RLUA-LIKE DOMAIN-CONTAINING PROTEIN"/>
    <property type="match status" value="1"/>
</dbReference>
<organism evidence="2 3">
    <name type="scientific">Luteibacter sahnii</name>
    <dbReference type="NCBI Taxonomy" id="3021977"/>
    <lineage>
        <taxon>Bacteria</taxon>
        <taxon>Pseudomonadati</taxon>
        <taxon>Pseudomonadota</taxon>
        <taxon>Gammaproteobacteria</taxon>
        <taxon>Lysobacterales</taxon>
        <taxon>Rhodanobacteraceae</taxon>
        <taxon>Luteibacter</taxon>
    </lineage>
</organism>
<evidence type="ECO:0000259" key="1">
    <source>
        <dbReference type="Pfam" id="PF00849"/>
    </source>
</evidence>
<protein>
    <submittedName>
        <fullName evidence="2">Pseudouridine synthase</fullName>
    </submittedName>
</protein>
<name>A0ABT6BCQ8_9GAMM</name>
<proteinExistence type="predicted"/>
<dbReference type="Gene3D" id="3.30.2350.10">
    <property type="entry name" value="Pseudouridine synthase"/>
    <property type="match status" value="1"/>
</dbReference>
<dbReference type="InterPro" id="IPR006224">
    <property type="entry name" value="PsdUridine_synth_RluA-like_CS"/>
</dbReference>
<feature type="domain" description="Pseudouridine synthase RsuA/RluA-like" evidence="1">
    <location>
        <begin position="87"/>
        <end position="233"/>
    </location>
</feature>
<sequence length="286" mass="32415">MTIVPPSRLVLPQGDWVSLIDFLLSRFPRISRVDWLDRMARGTVRLDGNAVASDAPYRAGATLTYRREVAAEPRIPFDETVVHADDDLVVADKPPFLPVMPTGAHVEETLSARLIRRLGHPDLVALHRLDRETAGLVIFSARPATRDAYAALFRERRIVKVYEAWAPPMPGRVFPFEHASRLERGEPFFRMRQAPGAPNAVTRVDVIARDADRWLYRLEPVSGRKHQLRVHMATLGAPIEGDAYYPVLRPEGVGFDRPLRLLARELRFVDPLSGVERVFRSERAFC</sequence>
<keyword evidence="3" id="KW-1185">Reference proteome</keyword>
<dbReference type="RefSeq" id="WP_320551775.1">
    <property type="nucleotide sequence ID" value="NZ_JAQLOK010000004.1"/>
</dbReference>
<evidence type="ECO:0000313" key="3">
    <source>
        <dbReference type="Proteomes" id="UP001528850"/>
    </source>
</evidence>
<dbReference type="Pfam" id="PF00849">
    <property type="entry name" value="PseudoU_synth_2"/>
    <property type="match status" value="1"/>
</dbReference>
<dbReference type="Proteomes" id="UP001528850">
    <property type="component" value="Unassembled WGS sequence"/>
</dbReference>
<dbReference type="PROSITE" id="PS01129">
    <property type="entry name" value="PSI_RLU"/>
    <property type="match status" value="1"/>
</dbReference>
<dbReference type="InterPro" id="IPR020103">
    <property type="entry name" value="PsdUridine_synth_cat_dom_sf"/>
</dbReference>